<dbReference type="Proteomes" id="UP000271573">
    <property type="component" value="Chromosome"/>
</dbReference>
<dbReference type="PANTHER" id="PTHR46390">
    <property type="entry name" value="MANNOSE-1-PHOSPHATE GUANYLYLTRANSFERASE"/>
    <property type="match status" value="1"/>
</dbReference>
<dbReference type="KEGG" id="nbe:Back2_13540"/>
<dbReference type="InterPro" id="IPR011051">
    <property type="entry name" value="RmlC_Cupin_sf"/>
</dbReference>
<proteinExistence type="predicted"/>
<evidence type="ECO:0000259" key="1">
    <source>
        <dbReference type="Pfam" id="PF01050"/>
    </source>
</evidence>
<dbReference type="Pfam" id="PF01050">
    <property type="entry name" value="MannoseP_isomer"/>
    <property type="match status" value="1"/>
</dbReference>
<accession>A0A3G9IDN5</accession>
<name>A0A3G9IDN5_9ACTN</name>
<protein>
    <recommendedName>
        <fullName evidence="1">Mannose-6-phosphate isomerase type II C-terminal domain-containing protein</fullName>
    </recommendedName>
</protein>
<evidence type="ECO:0000313" key="2">
    <source>
        <dbReference type="EMBL" id="BBH17067.1"/>
    </source>
</evidence>
<dbReference type="PANTHER" id="PTHR46390:SF1">
    <property type="entry name" value="MANNOSE-1-PHOSPHATE GUANYLYLTRANSFERASE"/>
    <property type="match status" value="1"/>
</dbReference>
<dbReference type="GO" id="GO:0009298">
    <property type="term" value="P:GDP-mannose biosynthetic process"/>
    <property type="evidence" value="ECO:0007669"/>
    <property type="project" value="TreeGrafter"/>
</dbReference>
<dbReference type="EMBL" id="AP019307">
    <property type="protein sequence ID" value="BBH17067.1"/>
    <property type="molecule type" value="Genomic_DNA"/>
</dbReference>
<organism evidence="2 3">
    <name type="scientific">Nocardioides baekrokdamisoli</name>
    <dbReference type="NCBI Taxonomy" id="1804624"/>
    <lineage>
        <taxon>Bacteria</taxon>
        <taxon>Bacillati</taxon>
        <taxon>Actinomycetota</taxon>
        <taxon>Actinomycetes</taxon>
        <taxon>Propionibacteriales</taxon>
        <taxon>Nocardioidaceae</taxon>
        <taxon>Nocardioides</taxon>
    </lineage>
</organism>
<reference evidence="2 3" key="1">
    <citation type="submission" date="2018-11" db="EMBL/GenBank/DDBJ databases">
        <title>Complete genome sequence of Nocardioides baekrokdamisoli strain KCTC 39748.</title>
        <authorList>
            <person name="Kang S.W."/>
            <person name="Lee K.C."/>
            <person name="Kim K.K."/>
            <person name="Kim J.S."/>
            <person name="Kim D.S."/>
            <person name="Ko S.H."/>
            <person name="Yang S.H."/>
            <person name="Shin Y.K."/>
            <person name="Lee J.S."/>
        </authorList>
    </citation>
    <scope>NUCLEOTIDE SEQUENCE [LARGE SCALE GENOMIC DNA]</scope>
    <source>
        <strain evidence="2 3">KCTC 39748</strain>
    </source>
</reference>
<dbReference type="GO" id="GO:0005976">
    <property type="term" value="P:polysaccharide metabolic process"/>
    <property type="evidence" value="ECO:0007669"/>
    <property type="project" value="InterPro"/>
</dbReference>
<gene>
    <name evidence="2" type="ORF">Back2_13540</name>
</gene>
<evidence type="ECO:0000313" key="3">
    <source>
        <dbReference type="Proteomes" id="UP000271573"/>
    </source>
</evidence>
<dbReference type="GO" id="GO:0004475">
    <property type="term" value="F:mannose-1-phosphate guanylyltransferase (GTP) activity"/>
    <property type="evidence" value="ECO:0007669"/>
    <property type="project" value="TreeGrafter"/>
</dbReference>
<feature type="domain" description="Mannose-6-phosphate isomerase type II C-terminal" evidence="1">
    <location>
        <begin position="19"/>
        <end position="122"/>
    </location>
</feature>
<keyword evidence="3" id="KW-1185">Reference proteome</keyword>
<dbReference type="InterPro" id="IPR001538">
    <property type="entry name" value="Man6P_isomerase-2_C"/>
</dbReference>
<dbReference type="InterPro" id="IPR051161">
    <property type="entry name" value="Mannose-6P_isomerase_type2"/>
</dbReference>
<dbReference type="AlphaFoldDB" id="A0A3G9IDN5"/>
<dbReference type="CDD" id="cd02213">
    <property type="entry name" value="cupin_PMI_typeII_C"/>
    <property type="match status" value="1"/>
</dbReference>
<dbReference type="Gene3D" id="2.60.120.10">
    <property type="entry name" value="Jelly Rolls"/>
    <property type="match status" value="1"/>
</dbReference>
<dbReference type="InterPro" id="IPR014710">
    <property type="entry name" value="RmlC-like_jellyroll"/>
</dbReference>
<sequence>MFRPPASVTVCIVIGDSEVRPWGSWVVLDEGDGYKVKRINVNPHSRLSYQTHDHRSEWWSVISGTASSVIDGNVVHTGPGQSVEVAVGVPHRIVNEQDDELVIIEIQRGDYCGEDDIVRLEDDFGRVPAARTHSH</sequence>
<dbReference type="SUPFAM" id="SSF51182">
    <property type="entry name" value="RmlC-like cupins"/>
    <property type="match status" value="1"/>
</dbReference>